<evidence type="ECO:0000313" key="1">
    <source>
        <dbReference type="EMBL" id="CRK98892.1"/>
    </source>
</evidence>
<keyword evidence="2" id="KW-1185">Reference proteome</keyword>
<gene>
    <name evidence="1" type="ORF">CLUMA_CG012339</name>
</gene>
<proteinExistence type="predicted"/>
<accession>A0A1J1IH70</accession>
<reference evidence="1 2" key="1">
    <citation type="submission" date="2015-04" db="EMBL/GenBank/DDBJ databases">
        <authorList>
            <person name="Syromyatnikov M.Y."/>
            <person name="Popov V.N."/>
        </authorList>
    </citation>
    <scope>NUCLEOTIDE SEQUENCE [LARGE SCALE GENOMIC DNA]</scope>
</reference>
<evidence type="ECO:0000313" key="2">
    <source>
        <dbReference type="Proteomes" id="UP000183832"/>
    </source>
</evidence>
<dbReference type="EMBL" id="CVRI01000048">
    <property type="protein sequence ID" value="CRK98892.1"/>
    <property type="molecule type" value="Genomic_DNA"/>
</dbReference>
<sequence>MKQHKTEATSPLVITTATYQVRPWLVGTKNSSLCEALMPTQASAKSHAINFRISCSSLPA</sequence>
<dbReference type="Proteomes" id="UP000183832">
    <property type="component" value="Unassembled WGS sequence"/>
</dbReference>
<protein>
    <submittedName>
        <fullName evidence="1">CLUMA_CG012339, isoform A</fullName>
    </submittedName>
</protein>
<organism evidence="1 2">
    <name type="scientific">Clunio marinus</name>
    <dbReference type="NCBI Taxonomy" id="568069"/>
    <lineage>
        <taxon>Eukaryota</taxon>
        <taxon>Metazoa</taxon>
        <taxon>Ecdysozoa</taxon>
        <taxon>Arthropoda</taxon>
        <taxon>Hexapoda</taxon>
        <taxon>Insecta</taxon>
        <taxon>Pterygota</taxon>
        <taxon>Neoptera</taxon>
        <taxon>Endopterygota</taxon>
        <taxon>Diptera</taxon>
        <taxon>Nematocera</taxon>
        <taxon>Chironomoidea</taxon>
        <taxon>Chironomidae</taxon>
        <taxon>Clunio</taxon>
    </lineage>
</organism>
<dbReference type="AlphaFoldDB" id="A0A1J1IH70"/>
<name>A0A1J1IH70_9DIPT</name>